<dbReference type="InterPro" id="IPR013083">
    <property type="entry name" value="Znf_RING/FYVE/PHD"/>
</dbReference>
<name>A0A812WA01_SYMPI</name>
<dbReference type="SMART" id="SM00184">
    <property type="entry name" value="RING"/>
    <property type="match status" value="1"/>
</dbReference>
<dbReference type="Proteomes" id="UP000649617">
    <property type="component" value="Unassembled WGS sequence"/>
</dbReference>
<organism evidence="5 6">
    <name type="scientific">Symbiodinium pilosum</name>
    <name type="common">Dinoflagellate</name>
    <dbReference type="NCBI Taxonomy" id="2952"/>
    <lineage>
        <taxon>Eukaryota</taxon>
        <taxon>Sar</taxon>
        <taxon>Alveolata</taxon>
        <taxon>Dinophyceae</taxon>
        <taxon>Suessiales</taxon>
        <taxon>Symbiodiniaceae</taxon>
        <taxon>Symbiodinium</taxon>
    </lineage>
</organism>
<keyword evidence="6" id="KW-1185">Reference proteome</keyword>
<keyword evidence="2" id="KW-0863">Zinc-finger</keyword>
<dbReference type="GO" id="GO:0005615">
    <property type="term" value="C:extracellular space"/>
    <property type="evidence" value="ECO:0007669"/>
    <property type="project" value="TreeGrafter"/>
</dbReference>
<dbReference type="GO" id="GO:0008270">
    <property type="term" value="F:zinc ion binding"/>
    <property type="evidence" value="ECO:0007669"/>
    <property type="project" value="UniProtKB-KW"/>
</dbReference>
<dbReference type="SUPFAM" id="SSF57850">
    <property type="entry name" value="RING/U-box"/>
    <property type="match status" value="1"/>
</dbReference>
<dbReference type="PANTHER" id="PTHR21184:SF6">
    <property type="entry name" value="CONSERVED PLASMA MEMBRANE PROTEIN"/>
    <property type="match status" value="1"/>
</dbReference>
<comment type="caution">
    <text evidence="5">The sequence shown here is derived from an EMBL/GenBank/DDBJ whole genome shotgun (WGS) entry which is preliminary data.</text>
</comment>
<dbReference type="Pfam" id="PF13639">
    <property type="entry name" value="zf-RING_2"/>
    <property type="match status" value="1"/>
</dbReference>
<protein>
    <submittedName>
        <fullName evidence="5">FAM151B protein</fullName>
    </submittedName>
</protein>
<dbReference type="OrthoDB" id="413402at2759"/>
<proteinExistence type="inferred from homology"/>
<dbReference type="Gene3D" id="3.30.40.10">
    <property type="entry name" value="Zinc/RING finger domain, C3HC4 (zinc finger)"/>
    <property type="match status" value="1"/>
</dbReference>
<dbReference type="AlphaFoldDB" id="A0A812WA01"/>
<dbReference type="Pfam" id="PF10223">
    <property type="entry name" value="Menorin_N"/>
    <property type="match status" value="1"/>
</dbReference>
<dbReference type="PROSITE" id="PS50089">
    <property type="entry name" value="ZF_RING_2"/>
    <property type="match status" value="1"/>
</dbReference>
<feature type="region of interest" description="Disordered" evidence="3">
    <location>
        <begin position="310"/>
        <end position="348"/>
    </location>
</feature>
<dbReference type="InterPro" id="IPR019356">
    <property type="entry name" value="Menorin_dom"/>
</dbReference>
<evidence type="ECO:0000256" key="2">
    <source>
        <dbReference type="PROSITE-ProRule" id="PRU00175"/>
    </source>
</evidence>
<gene>
    <name evidence="5" type="primary">FAM151B</name>
    <name evidence="5" type="ORF">SPIL2461_LOCUS18555</name>
</gene>
<evidence type="ECO:0000256" key="1">
    <source>
        <dbReference type="ARBA" id="ARBA00044953"/>
    </source>
</evidence>
<evidence type="ECO:0000259" key="4">
    <source>
        <dbReference type="PROSITE" id="PS50089"/>
    </source>
</evidence>
<dbReference type="PANTHER" id="PTHR21184">
    <property type="entry name" value="MENORIN (DENDRITIC BRANCHING PROTEIN)"/>
    <property type="match status" value="1"/>
</dbReference>
<feature type="compositionally biased region" description="Polar residues" evidence="3">
    <location>
        <begin position="311"/>
        <end position="330"/>
    </location>
</feature>
<keyword evidence="2" id="KW-0862">Zinc</keyword>
<feature type="compositionally biased region" description="Basic residues" evidence="3">
    <location>
        <begin position="333"/>
        <end position="346"/>
    </location>
</feature>
<reference evidence="5" key="1">
    <citation type="submission" date="2021-02" db="EMBL/GenBank/DDBJ databases">
        <authorList>
            <person name="Dougan E. K."/>
            <person name="Rhodes N."/>
            <person name="Thang M."/>
            <person name="Chan C."/>
        </authorList>
    </citation>
    <scope>NUCLEOTIDE SEQUENCE</scope>
</reference>
<dbReference type="InterPro" id="IPR001841">
    <property type="entry name" value="Znf_RING"/>
</dbReference>
<dbReference type="EMBL" id="CAJNIZ010043894">
    <property type="protein sequence ID" value="CAE7672028.1"/>
    <property type="molecule type" value="Genomic_DNA"/>
</dbReference>
<feature type="domain" description="RING-type" evidence="4">
    <location>
        <begin position="691"/>
        <end position="732"/>
    </location>
</feature>
<accession>A0A812WA01</accession>
<evidence type="ECO:0000256" key="3">
    <source>
        <dbReference type="SAM" id="MobiDB-lite"/>
    </source>
</evidence>
<evidence type="ECO:0000313" key="6">
    <source>
        <dbReference type="Proteomes" id="UP000649617"/>
    </source>
</evidence>
<sequence length="742" mass="82033">MEQDRTDAVPWIPLPTPQQVWEHSCCSKEQLEAALRRPGMTAIEADVLMGVLRHSPGPQPCKIAIMAHPPSTTSDLSFQCFLDRLVQDARHHLKLDFKDLQSLQLCLPQVAAVKVVLNNQGQVVWINADILPGPNRRRQSCPIPAASFFAAVRQHCPGIALSLGWRVSRAWGDAYTNDDISSMLAACSDCKANQGLVFAVNARLALRNPEPLLDLLAAKPKSQLLLWTGTGEPPIPSWTRSQLGKSFKECEDRVGYDCQVASSCFHGLICQLLEGGAAKENAAPVQSGPIEHPKQRRYNILAALGVERQETTATPQGERPASTQVQQADQSKSKKKKERCSKGHHQASRDRLLRQFALSARSSKSKVCVEGTVEERMESNQEDLIAARRAQGFQVQLRTAAGNVKVVFSGAAARTFSRSLGLQRGGRVRLQGFTSTRENDVEVLRFKDVHPGVSIKVVATASMSQQAEAVLHLKDLKAHLAKVKRGEAKAVVSVEAVACWVGDLERQELAMQPGEFAPTRTIMLRCPASDMVCAWRLWDAQAEKFGTELQGHSLVLNGTRVREVHGQPELTGCANINLRRNNLFFDVLRIFDTTVVPFARSVQLCQRKFCAPHCSANPHMEVHSWPFAATAVVSLLAIGNEQFQAEDDSLMHVGNCTMQRRKQSQSERTDVAALPTRTLQNLNHLGDQTKCLICLEEFADGDEVKTLPCLHFYHQRCVDQWLATDNSCPVCKHPIGQEDHPA</sequence>
<keyword evidence="2" id="KW-0479">Metal-binding</keyword>
<comment type="similarity">
    <text evidence="1">Belongs to the menorin family.</text>
</comment>
<evidence type="ECO:0000313" key="5">
    <source>
        <dbReference type="EMBL" id="CAE7672028.1"/>
    </source>
</evidence>